<dbReference type="GO" id="GO:0004177">
    <property type="term" value="F:aminopeptidase activity"/>
    <property type="evidence" value="ECO:0007669"/>
    <property type="project" value="UniProtKB-EC"/>
</dbReference>
<dbReference type="EMBL" id="QKYN01000222">
    <property type="protein sequence ID" value="RAG80508.1"/>
    <property type="molecule type" value="Genomic_DNA"/>
</dbReference>
<organism evidence="4 5">
    <name type="scientific">Streptacidiphilus pinicola</name>
    <dbReference type="NCBI Taxonomy" id="2219663"/>
    <lineage>
        <taxon>Bacteria</taxon>
        <taxon>Bacillati</taxon>
        <taxon>Actinomycetota</taxon>
        <taxon>Actinomycetes</taxon>
        <taxon>Kitasatosporales</taxon>
        <taxon>Streptomycetaceae</taxon>
        <taxon>Streptacidiphilus</taxon>
    </lineage>
</organism>
<protein>
    <submittedName>
        <fullName evidence="4">Alpha/beta hydrolase</fullName>
    </submittedName>
</protein>
<dbReference type="Proteomes" id="UP000248889">
    <property type="component" value="Unassembled WGS sequence"/>
</dbReference>
<dbReference type="OrthoDB" id="9796770at2"/>
<dbReference type="PANTHER" id="PTHR43433">
    <property type="entry name" value="HYDROLASE, ALPHA/BETA FOLD FAMILY PROTEIN"/>
    <property type="match status" value="1"/>
</dbReference>
<sequence>MTSCQDAEMPPAITEHRYTADDGAELGYLRRGPGQAAADPLICVPGGPGADVRYLAGLGGLDEHRSLVLVDQRATGRSPVPQDRSRCVYTAQAEDLEALRRHLGLETIDLLAHSAGCLTALEYAAAHPERVRRLVLVTPAGLLGREPDEREVAAIRADRAGEPWYAVAVAAERELAAGGVDPAREEELTLRTVPFVWGRWREEYLELYHEPTQDAPDWYRAVFYSGAPAPDARPARLARLAGSGARPLVLGGGRDGVIGTAPARRIAELLPGSRLVVLPEAGHRIWHEEPKAFVAEVLAHLDA</sequence>
<dbReference type="Pfam" id="PF00561">
    <property type="entry name" value="Abhydrolase_1"/>
    <property type="match status" value="1"/>
</dbReference>
<accession>A0A2X0IZS2</accession>
<gene>
    <name evidence="4" type="ORF">DN069_37755</name>
</gene>
<dbReference type="PRINTS" id="PR00793">
    <property type="entry name" value="PROAMNOPTASE"/>
</dbReference>
<dbReference type="InterPro" id="IPR029058">
    <property type="entry name" value="AB_hydrolase_fold"/>
</dbReference>
<evidence type="ECO:0000256" key="1">
    <source>
        <dbReference type="ARBA" id="ARBA00010088"/>
    </source>
</evidence>
<evidence type="ECO:0000313" key="5">
    <source>
        <dbReference type="Proteomes" id="UP000248889"/>
    </source>
</evidence>
<keyword evidence="2 4" id="KW-0378">Hydrolase</keyword>
<reference evidence="4 5" key="1">
    <citation type="submission" date="2018-06" db="EMBL/GenBank/DDBJ databases">
        <title>Streptacidiphilus pinicola sp. nov., isolated from pine grove soil.</title>
        <authorList>
            <person name="Roh S.G."/>
            <person name="Park S."/>
            <person name="Kim M.-K."/>
            <person name="Yun B.-R."/>
            <person name="Park J."/>
            <person name="Kim M.J."/>
            <person name="Kim Y.S."/>
            <person name="Kim S.B."/>
        </authorList>
    </citation>
    <scope>NUCLEOTIDE SEQUENCE [LARGE SCALE GENOMIC DNA]</scope>
    <source>
        <strain evidence="4 5">MMS16-CNU450</strain>
    </source>
</reference>
<dbReference type="GO" id="GO:0006508">
    <property type="term" value="P:proteolysis"/>
    <property type="evidence" value="ECO:0007669"/>
    <property type="project" value="InterPro"/>
</dbReference>
<dbReference type="InterPro" id="IPR002410">
    <property type="entry name" value="Peptidase_S33"/>
</dbReference>
<dbReference type="InterPro" id="IPR000073">
    <property type="entry name" value="AB_hydrolase_1"/>
</dbReference>
<evidence type="ECO:0000313" key="4">
    <source>
        <dbReference type="EMBL" id="RAG80508.1"/>
    </source>
</evidence>
<feature type="domain" description="AB hydrolase-1" evidence="3">
    <location>
        <begin position="40"/>
        <end position="289"/>
    </location>
</feature>
<keyword evidence="5" id="KW-1185">Reference proteome</keyword>
<dbReference type="AlphaFoldDB" id="A0A2X0IZS2"/>
<evidence type="ECO:0000259" key="3">
    <source>
        <dbReference type="Pfam" id="PF00561"/>
    </source>
</evidence>
<name>A0A2X0IZS2_9ACTN</name>
<evidence type="ECO:0000256" key="2">
    <source>
        <dbReference type="ARBA" id="ARBA00022801"/>
    </source>
</evidence>
<dbReference type="SUPFAM" id="SSF53474">
    <property type="entry name" value="alpha/beta-Hydrolases"/>
    <property type="match status" value="1"/>
</dbReference>
<dbReference type="Gene3D" id="3.40.50.1820">
    <property type="entry name" value="alpha/beta hydrolase"/>
    <property type="match status" value="1"/>
</dbReference>
<comment type="caution">
    <text evidence="4">The sequence shown here is derived from an EMBL/GenBank/DDBJ whole genome shotgun (WGS) entry which is preliminary data.</text>
</comment>
<dbReference type="InterPro" id="IPR050471">
    <property type="entry name" value="AB_hydrolase"/>
</dbReference>
<proteinExistence type="inferred from homology"/>
<comment type="similarity">
    <text evidence="1">Belongs to the peptidase S33 family.</text>
</comment>
<dbReference type="PANTHER" id="PTHR43433:SF5">
    <property type="entry name" value="AB HYDROLASE-1 DOMAIN-CONTAINING PROTEIN"/>
    <property type="match status" value="1"/>
</dbReference>